<dbReference type="RefSeq" id="WP_229776903.1">
    <property type="nucleotide sequence ID" value="NZ_BMOY01000065.1"/>
</dbReference>
<evidence type="ECO:0000259" key="2">
    <source>
        <dbReference type="PROSITE" id="PS51910"/>
    </source>
</evidence>
<name>A0A917KHP1_9BACL</name>
<keyword evidence="1" id="KW-0326">Glycosidase</keyword>
<dbReference type="EMBL" id="BMOY01000065">
    <property type="protein sequence ID" value="GGJ14167.1"/>
    <property type="molecule type" value="Genomic_DNA"/>
</dbReference>
<dbReference type="Pfam" id="PF00704">
    <property type="entry name" value="Glyco_hydro_18"/>
    <property type="match status" value="1"/>
</dbReference>
<reference evidence="3" key="1">
    <citation type="journal article" date="2014" name="Int. J. Syst. Evol. Microbiol.">
        <title>Complete genome sequence of Corynebacterium casei LMG S-19264T (=DSM 44701T), isolated from a smear-ripened cheese.</title>
        <authorList>
            <consortium name="US DOE Joint Genome Institute (JGI-PGF)"/>
            <person name="Walter F."/>
            <person name="Albersmeier A."/>
            <person name="Kalinowski J."/>
            <person name="Ruckert C."/>
        </authorList>
    </citation>
    <scope>NUCLEOTIDE SEQUENCE</scope>
    <source>
        <strain evidence="3">JCM 18487</strain>
    </source>
</reference>
<dbReference type="Gene3D" id="3.20.20.80">
    <property type="entry name" value="Glycosidases"/>
    <property type="match status" value="1"/>
</dbReference>
<dbReference type="InterPro" id="IPR001223">
    <property type="entry name" value="Glyco_hydro18_cat"/>
</dbReference>
<evidence type="ECO:0000313" key="4">
    <source>
        <dbReference type="Proteomes" id="UP000637695"/>
    </source>
</evidence>
<protein>
    <submittedName>
        <fullName evidence="3">Germination protein</fullName>
    </submittedName>
</protein>
<dbReference type="InterPro" id="IPR018392">
    <property type="entry name" value="LysM"/>
</dbReference>
<dbReference type="PROSITE" id="PS51910">
    <property type="entry name" value="GH18_2"/>
    <property type="match status" value="1"/>
</dbReference>
<dbReference type="Pfam" id="PF01476">
    <property type="entry name" value="LysM"/>
    <property type="match status" value="1"/>
</dbReference>
<dbReference type="SMART" id="SM00636">
    <property type="entry name" value="Glyco_18"/>
    <property type="match status" value="1"/>
</dbReference>
<evidence type="ECO:0000313" key="3">
    <source>
        <dbReference type="EMBL" id="GGJ14167.1"/>
    </source>
</evidence>
<reference evidence="3" key="2">
    <citation type="submission" date="2020-09" db="EMBL/GenBank/DDBJ databases">
        <authorList>
            <person name="Sun Q."/>
            <person name="Ohkuma M."/>
        </authorList>
    </citation>
    <scope>NUCLEOTIDE SEQUENCE</scope>
    <source>
        <strain evidence="3">JCM 18487</strain>
    </source>
</reference>
<keyword evidence="1" id="KW-0378">Hydrolase</keyword>
<accession>A0A917KHP1</accession>
<dbReference type="GO" id="GO:0012505">
    <property type="term" value="C:endomembrane system"/>
    <property type="evidence" value="ECO:0007669"/>
    <property type="project" value="TreeGrafter"/>
</dbReference>
<organism evidence="3 4">
    <name type="scientific">Alicyclobacillus cellulosilyticus</name>
    <dbReference type="NCBI Taxonomy" id="1003997"/>
    <lineage>
        <taxon>Bacteria</taxon>
        <taxon>Bacillati</taxon>
        <taxon>Bacillota</taxon>
        <taxon>Bacilli</taxon>
        <taxon>Bacillales</taxon>
        <taxon>Alicyclobacillaceae</taxon>
        <taxon>Alicyclobacillus</taxon>
    </lineage>
</organism>
<dbReference type="InterPro" id="IPR011583">
    <property type="entry name" value="Chitinase_II/V-like_cat"/>
</dbReference>
<dbReference type="PANTHER" id="PTHR46066">
    <property type="entry name" value="CHITINASE DOMAIN-CONTAINING PROTEIN 1 FAMILY MEMBER"/>
    <property type="match status" value="1"/>
</dbReference>
<evidence type="ECO:0000256" key="1">
    <source>
        <dbReference type="ARBA" id="ARBA00023295"/>
    </source>
</evidence>
<dbReference type="AlphaFoldDB" id="A0A917KHP1"/>
<dbReference type="GO" id="GO:0008061">
    <property type="term" value="F:chitin binding"/>
    <property type="evidence" value="ECO:0007669"/>
    <property type="project" value="InterPro"/>
</dbReference>
<dbReference type="Gene3D" id="3.10.50.10">
    <property type="match status" value="1"/>
</dbReference>
<dbReference type="GO" id="GO:0016798">
    <property type="term" value="F:hydrolase activity, acting on glycosyl bonds"/>
    <property type="evidence" value="ECO:0007669"/>
    <property type="project" value="UniProtKB-KW"/>
</dbReference>
<dbReference type="Proteomes" id="UP000637695">
    <property type="component" value="Unassembled WGS sequence"/>
</dbReference>
<gene>
    <name evidence="3" type="ORF">GCM10010885_24370</name>
</gene>
<proteinExistence type="predicted"/>
<dbReference type="SUPFAM" id="SSF51445">
    <property type="entry name" value="(Trans)glycosidases"/>
    <property type="match status" value="1"/>
</dbReference>
<dbReference type="PANTHER" id="PTHR46066:SF2">
    <property type="entry name" value="CHITINASE DOMAIN-CONTAINING PROTEIN 1"/>
    <property type="match status" value="1"/>
</dbReference>
<comment type="caution">
    <text evidence="3">The sequence shown here is derived from an EMBL/GenBank/DDBJ whole genome shotgun (WGS) entry which is preliminary data.</text>
</comment>
<keyword evidence="4" id="KW-1185">Reference proteome</keyword>
<dbReference type="InterPro" id="IPR029070">
    <property type="entry name" value="Chitinase_insertion_sf"/>
</dbReference>
<dbReference type="InterPro" id="IPR017853">
    <property type="entry name" value="GH"/>
</dbReference>
<dbReference type="GO" id="GO:0070492">
    <property type="term" value="F:oligosaccharide binding"/>
    <property type="evidence" value="ECO:0007669"/>
    <property type="project" value="TreeGrafter"/>
</dbReference>
<dbReference type="GO" id="GO:0005975">
    <property type="term" value="P:carbohydrate metabolic process"/>
    <property type="evidence" value="ECO:0007669"/>
    <property type="project" value="InterPro"/>
</dbReference>
<sequence length="441" mass="48676">MWMYTTRAGDRVRAVAERIGTTAEEIFRLNELDRTGEVLPPGLHLLYPGPPLLAAPYAVRPGDDLAAVARRIGVDERRLAYWLGVPEGAVPAWRAGEVVYVPQRVASRYPIEVNAYLLPTGSPSDARLLHDVTSVTYLSVFSYTVRADGTVLPRRDEEARQAALRQGMVPLLTLTNFDGNRFNRELAHMVLTRPPLRQRVVEQVVGLVQTRRFGGVMADWEGLFPADRDLYTSFIADLAAALRGRGFRLAVSLPPRAGAAAGPAAAGDDGRAYDYRALGRIADFVELRTYEWGWVGGPPNPIAPYPKVRDAVDDVTRLIPPGKVLMGISLYGYDWPLPYPDAGRAAKVSNNTAQNLAIVERAPVGWDAAAAAPRYRYEEEGTVHEVWFEDALSAVVKLRLVADYRLRGVSMWVLPNESPQTWYLVKDAFVVRGSPEASARA</sequence>
<feature type="domain" description="GH18" evidence="2">
    <location>
        <begin position="111"/>
        <end position="432"/>
    </location>
</feature>